<dbReference type="Proteomes" id="UP000618591">
    <property type="component" value="Unassembled WGS sequence"/>
</dbReference>
<organism evidence="2 3">
    <name type="scientific">Sphingomonas psychrolutea</name>
    <dbReference type="NCBI Taxonomy" id="1259676"/>
    <lineage>
        <taxon>Bacteria</taxon>
        <taxon>Pseudomonadati</taxon>
        <taxon>Pseudomonadota</taxon>
        <taxon>Alphaproteobacteria</taxon>
        <taxon>Sphingomonadales</taxon>
        <taxon>Sphingomonadaceae</taxon>
        <taxon>Sphingomonas</taxon>
    </lineage>
</organism>
<feature type="chain" id="PRO_5045078593" description="Tetratricopeptide repeat protein" evidence="1">
    <location>
        <begin position="23"/>
        <end position="303"/>
    </location>
</feature>
<feature type="signal peptide" evidence="1">
    <location>
        <begin position="1"/>
        <end position="22"/>
    </location>
</feature>
<evidence type="ECO:0000313" key="2">
    <source>
        <dbReference type="EMBL" id="GGA57754.1"/>
    </source>
</evidence>
<evidence type="ECO:0000313" key="3">
    <source>
        <dbReference type="Proteomes" id="UP000618591"/>
    </source>
</evidence>
<comment type="caution">
    <text evidence="2">The sequence shown here is derived from an EMBL/GenBank/DDBJ whole genome shotgun (WGS) entry which is preliminary data.</text>
</comment>
<keyword evidence="1" id="KW-0732">Signal</keyword>
<protein>
    <recommendedName>
        <fullName evidence="4">Tetratricopeptide repeat protein</fullName>
    </recommendedName>
</protein>
<evidence type="ECO:0008006" key="4">
    <source>
        <dbReference type="Google" id="ProtNLM"/>
    </source>
</evidence>
<sequence length="303" mass="32841">MRKSSVLGAVLLMAMAAGGARAEVLQVTGEFPAANREASFLRSVSVERFGGTDGPTLAIAIERALTNSQFEVIGGRVGRDTAEGSISGAVSTGVDMQRFTRKEKKCAEKADDGKCVREEEIEIPCMRRIIDMNADIRIVRNTDGKILYSEAQPFRDETTWCERQSPDRTVEAVVAGAIRNIAEAMRGALVPHVDTYQVRVRESTKGLTKETAQRFKDLVKLTKRDAPAACAGWDALQAEAAGYPSLVFNLGVCAEERGDYEAAVKLYTDAVRAGAGEGNEAANRATRLIAGRADARERARRRG</sequence>
<name>A0ABQ1H4R5_9SPHN</name>
<evidence type="ECO:0000256" key="1">
    <source>
        <dbReference type="SAM" id="SignalP"/>
    </source>
</evidence>
<gene>
    <name evidence="2" type="ORF">GCM10011395_30120</name>
</gene>
<keyword evidence="3" id="KW-1185">Reference proteome</keyword>
<reference evidence="3" key="1">
    <citation type="journal article" date="2019" name="Int. J. Syst. Evol. Microbiol.">
        <title>The Global Catalogue of Microorganisms (GCM) 10K type strain sequencing project: providing services to taxonomists for standard genome sequencing and annotation.</title>
        <authorList>
            <consortium name="The Broad Institute Genomics Platform"/>
            <consortium name="The Broad Institute Genome Sequencing Center for Infectious Disease"/>
            <person name="Wu L."/>
            <person name="Ma J."/>
        </authorList>
    </citation>
    <scope>NUCLEOTIDE SEQUENCE [LARGE SCALE GENOMIC DNA]</scope>
    <source>
        <strain evidence="3">CGMCC 1.10106</strain>
    </source>
</reference>
<dbReference type="RefSeq" id="WP_188448942.1">
    <property type="nucleotide sequence ID" value="NZ_BMDW01000022.1"/>
</dbReference>
<accession>A0ABQ1H4R5</accession>
<proteinExistence type="predicted"/>
<dbReference type="EMBL" id="BMDW01000022">
    <property type="protein sequence ID" value="GGA57754.1"/>
    <property type="molecule type" value="Genomic_DNA"/>
</dbReference>